<evidence type="ECO:0000256" key="2">
    <source>
        <dbReference type="ARBA" id="ARBA00005120"/>
    </source>
</evidence>
<dbReference type="GO" id="GO:0008840">
    <property type="term" value="F:4-hydroxy-tetrahydrodipicolinate synthase activity"/>
    <property type="evidence" value="ECO:0007669"/>
    <property type="project" value="UniProtKB-UniRule"/>
</dbReference>
<dbReference type="PROSITE" id="PS00666">
    <property type="entry name" value="DHDPS_2"/>
    <property type="match status" value="1"/>
</dbReference>
<dbReference type="CDD" id="cd00950">
    <property type="entry name" value="DHDPS"/>
    <property type="match status" value="1"/>
</dbReference>
<comment type="catalytic activity">
    <reaction evidence="11 12">
        <text>L-aspartate 4-semialdehyde + pyruvate = (2S,4S)-4-hydroxy-2,3,4,5-tetrahydrodipicolinate + H2O + H(+)</text>
        <dbReference type="Rhea" id="RHEA:34171"/>
        <dbReference type="ChEBI" id="CHEBI:15361"/>
        <dbReference type="ChEBI" id="CHEBI:15377"/>
        <dbReference type="ChEBI" id="CHEBI:15378"/>
        <dbReference type="ChEBI" id="CHEBI:67139"/>
        <dbReference type="ChEBI" id="CHEBI:537519"/>
        <dbReference type="EC" id="4.3.3.7"/>
    </reaction>
</comment>
<dbReference type="SMART" id="SM01130">
    <property type="entry name" value="DHDPS"/>
    <property type="match status" value="1"/>
</dbReference>
<keyword evidence="6 12" id="KW-0028">Amino-acid biosynthesis</keyword>
<feature type="binding site" evidence="12 15">
    <location>
        <position position="206"/>
    </location>
    <ligand>
        <name>pyruvate</name>
        <dbReference type="ChEBI" id="CHEBI:15361"/>
    </ligand>
</feature>
<accession>A0A2C7ANT2</accession>
<reference evidence="17" key="1">
    <citation type="submission" date="2016-05" db="EMBL/GenBank/DDBJ databases">
        <authorList>
            <person name="Lavstsen T."/>
            <person name="Jespersen J.S."/>
        </authorList>
    </citation>
    <scope>NUCLEOTIDE SEQUENCE</scope>
    <source>
        <strain evidence="17">PFRJS10</strain>
    </source>
</reference>
<comment type="pathway">
    <text evidence="2 12">Amino-acid biosynthesis; L-lysine biosynthesis via DAP pathway; (S)-tetrahydrodipicolinate from L-aspartate: step 3/4.</text>
</comment>
<evidence type="ECO:0000256" key="8">
    <source>
        <dbReference type="ARBA" id="ARBA00023154"/>
    </source>
</evidence>
<dbReference type="HAMAP" id="MF_00418">
    <property type="entry name" value="DapA"/>
    <property type="match status" value="1"/>
</dbReference>
<dbReference type="SUPFAM" id="SSF51569">
    <property type="entry name" value="Aldolase"/>
    <property type="match status" value="1"/>
</dbReference>
<evidence type="ECO:0000256" key="4">
    <source>
        <dbReference type="ARBA" id="ARBA00012086"/>
    </source>
</evidence>
<dbReference type="Pfam" id="PF00701">
    <property type="entry name" value="DHDPS"/>
    <property type="match status" value="1"/>
</dbReference>
<evidence type="ECO:0000256" key="9">
    <source>
        <dbReference type="ARBA" id="ARBA00023239"/>
    </source>
</evidence>
<dbReference type="InterPro" id="IPR020625">
    <property type="entry name" value="Schiff_base-form_aldolases_AS"/>
</dbReference>
<dbReference type="EC" id="4.3.3.7" evidence="4 12"/>
<feature type="active site" description="Proton donor/acceptor" evidence="12 14">
    <location>
        <position position="138"/>
    </location>
</feature>
<evidence type="ECO:0000256" key="6">
    <source>
        <dbReference type="ARBA" id="ARBA00022605"/>
    </source>
</evidence>
<comment type="subcellular location">
    <subcellularLocation>
        <location evidence="12">Cytoplasm</location>
    </subcellularLocation>
</comment>
<dbReference type="UniPathway" id="UPA00034">
    <property type="reaction ID" value="UER00017"/>
</dbReference>
<sequence>MTEPIFGRMLTAMVTPFNPDGSLDLSGAKRLAAHLVDDLTNDGLVISGTTGESPTTTDQEKAELLAAVKAEVGDRANLIAGVGTNDTAHSIELAKQAEQAGADALLVVTPYYSLPPQSSIIDHFVAIADSTSLPVVLYDIPHRSGRAIETDSLLQLARHPRIVAVKDAKKDLDASGIVMSQTDLAYYAGDDAITLPLMSLGGVGLVGTSTHFTGRIAHQMIDAFVAQDLTEALRLHRLLLPVFTGVFATQGCLMVKAGLAHQGMPVGHCRAPLGEAPPNWRRPSARSWTPPSCSRPRRRRGREARRFPRGGGHFVCRRRGD</sequence>
<evidence type="ECO:0000256" key="11">
    <source>
        <dbReference type="ARBA" id="ARBA00047836"/>
    </source>
</evidence>
<name>A0A2C7ANT2_9ACTN</name>
<evidence type="ECO:0000256" key="13">
    <source>
        <dbReference type="PIRNR" id="PIRNR001365"/>
    </source>
</evidence>
<gene>
    <name evidence="12" type="primary">dapA</name>
    <name evidence="17" type="ORF">PFR_JS10_634</name>
</gene>
<dbReference type="PIRSF" id="PIRSF001365">
    <property type="entry name" value="DHDPS"/>
    <property type="match status" value="1"/>
</dbReference>
<evidence type="ECO:0000256" key="1">
    <source>
        <dbReference type="ARBA" id="ARBA00003294"/>
    </source>
</evidence>
<dbReference type="AlphaFoldDB" id="A0A2C7ANT2"/>
<keyword evidence="9 12" id="KW-0456">Lyase</keyword>
<evidence type="ECO:0000256" key="5">
    <source>
        <dbReference type="ARBA" id="ARBA00022490"/>
    </source>
</evidence>
<feature type="site" description="Part of a proton relay during catalysis" evidence="12">
    <location>
        <position position="49"/>
    </location>
</feature>
<feature type="site" description="Part of a proton relay during catalysis" evidence="12">
    <location>
        <position position="112"/>
    </location>
</feature>
<comment type="similarity">
    <text evidence="3 12 13">Belongs to the DapA family.</text>
</comment>
<evidence type="ECO:0000256" key="10">
    <source>
        <dbReference type="ARBA" id="ARBA00023270"/>
    </source>
</evidence>
<feature type="active site" description="Schiff-base intermediate with substrate" evidence="12 14">
    <location>
        <position position="166"/>
    </location>
</feature>
<dbReference type="EMBL" id="LT576035">
    <property type="protein sequence ID" value="SBN38277.1"/>
    <property type="molecule type" value="Genomic_DNA"/>
</dbReference>
<feature type="region of interest" description="Disordered" evidence="16">
    <location>
        <begin position="276"/>
        <end position="311"/>
    </location>
</feature>
<comment type="caution">
    <text evidence="12">Was originally thought to be a dihydrodipicolinate synthase (DHDPS), catalyzing the condensation of (S)-aspartate-beta-semialdehyde [(S)-ASA] and pyruvate to dihydrodipicolinate (DHDP). However, it was shown in E.coli that the product of the enzymatic reaction is not dihydrodipicolinate but in fact (4S)-4-hydroxy-2,3,4,5-tetrahydro-(2S)-dipicolinic acid (HTPA), and that the consecutive dehydration reaction leading to DHDP is not spontaneous but catalyzed by DapB.</text>
</comment>
<evidence type="ECO:0000256" key="12">
    <source>
        <dbReference type="HAMAP-Rule" id="MF_00418"/>
    </source>
</evidence>
<evidence type="ECO:0000256" key="7">
    <source>
        <dbReference type="ARBA" id="ARBA00022915"/>
    </source>
</evidence>
<comment type="function">
    <text evidence="1 12">Catalyzes the condensation of (S)-aspartate-beta-semialdehyde [(S)-ASA] and pyruvate to 4-hydroxy-tetrahydrodipicolinate (HTPA).</text>
</comment>
<dbReference type="InterPro" id="IPR020624">
    <property type="entry name" value="Schiff_base-form_aldolases_CS"/>
</dbReference>
<dbReference type="InterPro" id="IPR002220">
    <property type="entry name" value="DapA-like"/>
</dbReference>
<dbReference type="PROSITE" id="PS00665">
    <property type="entry name" value="DHDPS_1"/>
    <property type="match status" value="1"/>
</dbReference>
<dbReference type="PANTHER" id="PTHR12128:SF66">
    <property type="entry name" value="4-HYDROXY-2-OXOGLUTARATE ALDOLASE, MITOCHONDRIAL"/>
    <property type="match status" value="1"/>
</dbReference>
<proteinExistence type="inferred from homology"/>
<protein>
    <recommendedName>
        <fullName evidence="4 12">4-hydroxy-tetrahydrodipicolinate synthase</fullName>
        <shortName evidence="12">HTPA synthase</shortName>
        <ecNumber evidence="4 12">4.3.3.7</ecNumber>
    </recommendedName>
</protein>
<dbReference type="InterPro" id="IPR005263">
    <property type="entry name" value="DapA"/>
</dbReference>
<dbReference type="GO" id="GO:0005829">
    <property type="term" value="C:cytosol"/>
    <property type="evidence" value="ECO:0007669"/>
    <property type="project" value="TreeGrafter"/>
</dbReference>
<keyword evidence="7 12" id="KW-0220">Diaminopimelate biosynthesis</keyword>
<feature type="binding site" evidence="12 15">
    <location>
        <position position="50"/>
    </location>
    <ligand>
        <name>pyruvate</name>
        <dbReference type="ChEBI" id="CHEBI:15361"/>
    </ligand>
</feature>
<evidence type="ECO:0000256" key="16">
    <source>
        <dbReference type="SAM" id="MobiDB-lite"/>
    </source>
</evidence>
<evidence type="ECO:0000313" key="17">
    <source>
        <dbReference type="EMBL" id="SBN38277.1"/>
    </source>
</evidence>
<keyword evidence="10 12" id="KW-0704">Schiff base</keyword>
<dbReference type="PRINTS" id="PR00146">
    <property type="entry name" value="DHPICSNTHASE"/>
</dbReference>
<evidence type="ECO:0000256" key="3">
    <source>
        <dbReference type="ARBA" id="ARBA00007592"/>
    </source>
</evidence>
<organism evidence="17">
    <name type="scientific">Propionibacterium freudenreichii</name>
    <dbReference type="NCBI Taxonomy" id="1744"/>
    <lineage>
        <taxon>Bacteria</taxon>
        <taxon>Bacillati</taxon>
        <taxon>Actinomycetota</taxon>
        <taxon>Actinomycetes</taxon>
        <taxon>Propionibacteriales</taxon>
        <taxon>Propionibacteriaceae</taxon>
        <taxon>Propionibacterium</taxon>
    </lineage>
</organism>
<dbReference type="NCBIfam" id="TIGR00674">
    <property type="entry name" value="dapA"/>
    <property type="match status" value="1"/>
</dbReference>
<dbReference type="PANTHER" id="PTHR12128">
    <property type="entry name" value="DIHYDRODIPICOLINATE SYNTHASE"/>
    <property type="match status" value="1"/>
</dbReference>
<dbReference type="InterPro" id="IPR013785">
    <property type="entry name" value="Aldolase_TIM"/>
</dbReference>
<dbReference type="GO" id="GO:0009089">
    <property type="term" value="P:lysine biosynthetic process via diaminopimelate"/>
    <property type="evidence" value="ECO:0007669"/>
    <property type="project" value="UniProtKB-UniRule"/>
</dbReference>
<keyword evidence="5 12" id="KW-0963">Cytoplasm</keyword>
<keyword evidence="8 12" id="KW-0457">Lysine biosynthesis</keyword>
<dbReference type="Gene3D" id="3.20.20.70">
    <property type="entry name" value="Aldolase class I"/>
    <property type="match status" value="1"/>
</dbReference>
<evidence type="ECO:0000256" key="15">
    <source>
        <dbReference type="PIRSR" id="PIRSR001365-2"/>
    </source>
</evidence>
<comment type="subunit">
    <text evidence="12">Homotetramer; dimer of dimers.</text>
</comment>
<dbReference type="GO" id="GO:0019877">
    <property type="term" value="P:diaminopimelate biosynthetic process"/>
    <property type="evidence" value="ECO:0007669"/>
    <property type="project" value="UniProtKB-UniRule"/>
</dbReference>
<evidence type="ECO:0000256" key="14">
    <source>
        <dbReference type="PIRSR" id="PIRSR001365-1"/>
    </source>
</evidence>